<protein>
    <submittedName>
        <fullName evidence="2">ImmA/IrrE family metallo-endopeptidase</fullName>
    </submittedName>
</protein>
<dbReference type="Proteomes" id="UP000240254">
    <property type="component" value="Unassembled WGS sequence"/>
</dbReference>
<proteinExistence type="predicted"/>
<dbReference type="InterPro" id="IPR010359">
    <property type="entry name" value="IrrE_HExxH"/>
</dbReference>
<evidence type="ECO:0000313" key="3">
    <source>
        <dbReference type="Proteomes" id="UP000240254"/>
    </source>
</evidence>
<dbReference type="Pfam" id="PF06114">
    <property type="entry name" value="Peptidase_M78"/>
    <property type="match status" value="1"/>
</dbReference>
<feature type="domain" description="IrrE N-terminal-like" evidence="1">
    <location>
        <begin position="51"/>
        <end position="173"/>
    </location>
</feature>
<dbReference type="PANTHER" id="PTHR43236:SF2">
    <property type="entry name" value="BLL0069 PROTEIN"/>
    <property type="match status" value="1"/>
</dbReference>
<dbReference type="OrthoDB" id="9794834at2"/>
<comment type="caution">
    <text evidence="2">The sequence shown here is derived from an EMBL/GenBank/DDBJ whole genome shotgun (WGS) entry which is preliminary data.</text>
</comment>
<dbReference type="RefSeq" id="WP_082967954.1">
    <property type="nucleotide sequence ID" value="NZ_LZFA01000032.1"/>
</dbReference>
<dbReference type="InterPro" id="IPR052345">
    <property type="entry name" value="Rad_response_metalloprotease"/>
</dbReference>
<accession>A0A2T3ILT8</accession>
<dbReference type="Gene3D" id="1.10.10.2910">
    <property type="match status" value="1"/>
</dbReference>
<dbReference type="PANTHER" id="PTHR43236">
    <property type="entry name" value="ANTITOXIN HIGA1"/>
    <property type="match status" value="1"/>
</dbReference>
<dbReference type="AlphaFoldDB" id="A0A2T3ILT8"/>
<sequence>MAIRPRKRPVNPNIVNSNSSFNIATPDQLIHVVQDKVNIGEDILCAIARIFNLRVEYMPLELEESGTLSYDKEVDQWLITINSLHHPKRQRFTFAHELAHFFLHRDSQYDFSDTVFFRADNVKSNIEFEANNFAGALLMPKDEFIDYVRNCSNKIEDISEKFNTSAMAVKVRADVIRGHKYEY</sequence>
<evidence type="ECO:0000259" key="1">
    <source>
        <dbReference type="Pfam" id="PF06114"/>
    </source>
</evidence>
<organism evidence="2 3">
    <name type="scientific">Photobacterium aquimaris</name>
    <dbReference type="NCBI Taxonomy" id="512643"/>
    <lineage>
        <taxon>Bacteria</taxon>
        <taxon>Pseudomonadati</taxon>
        <taxon>Pseudomonadota</taxon>
        <taxon>Gammaproteobacteria</taxon>
        <taxon>Vibrionales</taxon>
        <taxon>Vibrionaceae</taxon>
        <taxon>Photobacterium</taxon>
    </lineage>
</organism>
<dbReference type="EMBL" id="PYMK01000007">
    <property type="protein sequence ID" value="PSU29335.1"/>
    <property type="molecule type" value="Genomic_DNA"/>
</dbReference>
<gene>
    <name evidence="2" type="ORF">CTM88_07710</name>
</gene>
<evidence type="ECO:0000313" key="2">
    <source>
        <dbReference type="EMBL" id="PSU29335.1"/>
    </source>
</evidence>
<reference evidence="2 3" key="1">
    <citation type="submission" date="2018-03" db="EMBL/GenBank/DDBJ databases">
        <title>Whole genome sequencing of Histamine producing bacteria.</title>
        <authorList>
            <person name="Butler K."/>
        </authorList>
    </citation>
    <scope>NUCLEOTIDE SEQUENCE [LARGE SCALE GENOMIC DNA]</scope>
    <source>
        <strain evidence="2 3">BS2</strain>
    </source>
</reference>
<name>A0A2T3ILT8_9GAMM</name>